<dbReference type="InterPro" id="IPR003848">
    <property type="entry name" value="DUF218"/>
</dbReference>
<keyword evidence="1" id="KW-1133">Transmembrane helix</keyword>
<name>A0A511B2J7_9PROT</name>
<evidence type="ECO:0000259" key="2">
    <source>
        <dbReference type="Pfam" id="PF02698"/>
    </source>
</evidence>
<feature type="domain" description="DUF218" evidence="2">
    <location>
        <begin position="48"/>
        <end position="163"/>
    </location>
</feature>
<keyword evidence="1" id="KW-0472">Membrane</keyword>
<dbReference type="InterPro" id="IPR051599">
    <property type="entry name" value="Cell_Envelope_Assoc"/>
</dbReference>
<dbReference type="EMBL" id="BJUZ01000004">
    <property type="protein sequence ID" value="GEK94670.1"/>
    <property type="molecule type" value="Genomic_DNA"/>
</dbReference>
<dbReference type="InterPro" id="IPR014729">
    <property type="entry name" value="Rossmann-like_a/b/a_fold"/>
</dbReference>
<dbReference type="CDD" id="cd06259">
    <property type="entry name" value="YdcF-like"/>
    <property type="match status" value="1"/>
</dbReference>
<keyword evidence="1" id="KW-0812">Transmembrane</keyword>
<keyword evidence="4" id="KW-1185">Reference proteome</keyword>
<dbReference type="GO" id="GO:0005886">
    <property type="term" value="C:plasma membrane"/>
    <property type="evidence" value="ECO:0007669"/>
    <property type="project" value="TreeGrafter"/>
</dbReference>
<dbReference type="PANTHER" id="PTHR30336">
    <property type="entry name" value="INNER MEMBRANE PROTEIN, PROBABLE PERMEASE"/>
    <property type="match status" value="1"/>
</dbReference>
<feature type="transmembrane region" description="Helical" evidence="1">
    <location>
        <begin position="12"/>
        <end position="34"/>
    </location>
</feature>
<evidence type="ECO:0000313" key="4">
    <source>
        <dbReference type="Proteomes" id="UP000321230"/>
    </source>
</evidence>
<dbReference type="Pfam" id="PF02698">
    <property type="entry name" value="DUF218"/>
    <property type="match status" value="1"/>
</dbReference>
<gene>
    <name evidence="3" type="ORF">GWA01_24400</name>
</gene>
<accession>A0A511B2J7</accession>
<sequence length="200" mass="22084">MKKNQGVYGHLRRIILAIGSLVVISVIWLGGIAVNGLLAQPHKSAVGVIFGTAVTDDGVPKPALRERLQEGLKLWQDGVVSKLMVSGAVEHHNHKDEARIMAQWLEVHGVPSEVIIVDSHGNNTWLTGLHVAALKAPSAVVITQWFHVARAQWALRRAGVASVSGAWPRHFRMSELWYLFREGAAFPVYIVTKVRPEFLQ</sequence>
<proteinExistence type="predicted"/>
<dbReference type="Proteomes" id="UP000321230">
    <property type="component" value="Unassembled WGS sequence"/>
</dbReference>
<evidence type="ECO:0000313" key="3">
    <source>
        <dbReference type="EMBL" id="GEK94670.1"/>
    </source>
</evidence>
<organism evidence="3 4">
    <name type="scientific">Gluconobacter wancherniae NBRC 103581</name>
    <dbReference type="NCBI Taxonomy" id="656744"/>
    <lineage>
        <taxon>Bacteria</taxon>
        <taxon>Pseudomonadati</taxon>
        <taxon>Pseudomonadota</taxon>
        <taxon>Alphaproteobacteria</taxon>
        <taxon>Acetobacterales</taxon>
        <taxon>Acetobacteraceae</taxon>
        <taxon>Gluconobacter</taxon>
    </lineage>
</organism>
<reference evidence="3 4" key="1">
    <citation type="submission" date="2019-07" db="EMBL/GenBank/DDBJ databases">
        <title>Whole genome shotgun sequence of Gluconobacter wancherniae NBRC 103581.</title>
        <authorList>
            <person name="Hosoyama A."/>
            <person name="Uohara A."/>
            <person name="Ohji S."/>
            <person name="Ichikawa N."/>
        </authorList>
    </citation>
    <scope>NUCLEOTIDE SEQUENCE [LARGE SCALE GENOMIC DNA]</scope>
    <source>
        <strain evidence="3 4">NBRC 103581</strain>
    </source>
</reference>
<dbReference type="OrthoDB" id="9782395at2"/>
<comment type="caution">
    <text evidence="3">The sequence shown here is derived from an EMBL/GenBank/DDBJ whole genome shotgun (WGS) entry which is preliminary data.</text>
</comment>
<protein>
    <recommendedName>
        <fullName evidence="2">DUF218 domain-containing protein</fullName>
    </recommendedName>
</protein>
<dbReference type="PANTHER" id="PTHR30336:SF20">
    <property type="entry name" value="DUF218 DOMAIN-CONTAINING PROTEIN"/>
    <property type="match status" value="1"/>
</dbReference>
<dbReference type="AlphaFoldDB" id="A0A511B2J7"/>
<dbReference type="Gene3D" id="3.40.50.620">
    <property type="entry name" value="HUPs"/>
    <property type="match status" value="1"/>
</dbReference>
<evidence type="ECO:0000256" key="1">
    <source>
        <dbReference type="SAM" id="Phobius"/>
    </source>
</evidence>